<protein>
    <recommendedName>
        <fullName evidence="8">YetF C-terminal domain-containing protein</fullName>
    </recommendedName>
</protein>
<evidence type="ECO:0000256" key="5">
    <source>
        <dbReference type="ARBA" id="ARBA00022989"/>
    </source>
</evidence>
<dbReference type="PANTHER" id="PTHR34582:SF6">
    <property type="entry name" value="UPF0702 TRANSMEMBRANE PROTEIN YCAP"/>
    <property type="match status" value="1"/>
</dbReference>
<dbReference type="AlphaFoldDB" id="A0A167QKU7"/>
<reference evidence="9 10" key="1">
    <citation type="journal article" date="2016" name="Mol. Biol. Evol.">
        <title>Comparative Genomics of Early-Diverging Mushroom-Forming Fungi Provides Insights into the Origins of Lignocellulose Decay Capabilities.</title>
        <authorList>
            <person name="Nagy L.G."/>
            <person name="Riley R."/>
            <person name="Tritt A."/>
            <person name="Adam C."/>
            <person name="Daum C."/>
            <person name="Floudas D."/>
            <person name="Sun H."/>
            <person name="Yadav J.S."/>
            <person name="Pangilinan J."/>
            <person name="Larsson K.H."/>
            <person name="Matsuura K."/>
            <person name="Barry K."/>
            <person name="Labutti K."/>
            <person name="Kuo R."/>
            <person name="Ohm R.A."/>
            <person name="Bhattacharya S.S."/>
            <person name="Shirouzu T."/>
            <person name="Yoshinaga Y."/>
            <person name="Martin F.M."/>
            <person name="Grigoriev I.V."/>
            <person name="Hibbett D.S."/>
        </authorList>
    </citation>
    <scope>NUCLEOTIDE SEQUENCE [LARGE SCALE GENOMIC DNA]</scope>
    <source>
        <strain evidence="9 10">TUFC12733</strain>
    </source>
</reference>
<proteinExistence type="inferred from homology"/>
<comment type="subcellular location">
    <subcellularLocation>
        <location evidence="1">Cell membrane</location>
        <topology evidence="1">Multi-pass membrane protein</topology>
    </subcellularLocation>
</comment>
<name>A0A167QKU7_CALVF</name>
<evidence type="ECO:0000256" key="6">
    <source>
        <dbReference type="ARBA" id="ARBA00023136"/>
    </source>
</evidence>
<evidence type="ECO:0000256" key="2">
    <source>
        <dbReference type="ARBA" id="ARBA00006448"/>
    </source>
</evidence>
<evidence type="ECO:0000313" key="9">
    <source>
        <dbReference type="EMBL" id="KZP00031.1"/>
    </source>
</evidence>
<keyword evidence="6 7" id="KW-0472">Membrane</keyword>
<dbReference type="OrthoDB" id="3826282at2759"/>
<dbReference type="Gene3D" id="3.30.240.20">
    <property type="entry name" value="bsu07140 like domains"/>
    <property type="match status" value="1"/>
</dbReference>
<organism evidence="9 10">
    <name type="scientific">Calocera viscosa (strain TUFC12733)</name>
    <dbReference type="NCBI Taxonomy" id="1330018"/>
    <lineage>
        <taxon>Eukaryota</taxon>
        <taxon>Fungi</taxon>
        <taxon>Dikarya</taxon>
        <taxon>Basidiomycota</taxon>
        <taxon>Agaricomycotina</taxon>
        <taxon>Dacrymycetes</taxon>
        <taxon>Dacrymycetales</taxon>
        <taxon>Dacrymycetaceae</taxon>
        <taxon>Calocera</taxon>
    </lineage>
</organism>
<feature type="transmembrane region" description="Helical" evidence="7">
    <location>
        <begin position="20"/>
        <end position="36"/>
    </location>
</feature>
<evidence type="ECO:0000313" key="10">
    <source>
        <dbReference type="Proteomes" id="UP000076738"/>
    </source>
</evidence>
<dbReference type="Proteomes" id="UP000076738">
    <property type="component" value="Unassembled WGS sequence"/>
</dbReference>
<feature type="domain" description="YetF C-terminal" evidence="8">
    <location>
        <begin position="99"/>
        <end position="163"/>
    </location>
</feature>
<keyword evidence="3" id="KW-1003">Cell membrane</keyword>
<evidence type="ECO:0000259" key="8">
    <source>
        <dbReference type="Pfam" id="PF04239"/>
    </source>
</evidence>
<dbReference type="PANTHER" id="PTHR34582">
    <property type="entry name" value="UPF0702 TRANSMEMBRANE PROTEIN YCAP"/>
    <property type="match status" value="1"/>
</dbReference>
<keyword evidence="5 7" id="KW-1133">Transmembrane helix</keyword>
<comment type="similarity">
    <text evidence="2">Belongs to the UPF0702 family.</text>
</comment>
<keyword evidence="4 7" id="KW-0812">Transmembrane</keyword>
<dbReference type="InterPro" id="IPR007353">
    <property type="entry name" value="DUF421"/>
</dbReference>
<evidence type="ECO:0000256" key="4">
    <source>
        <dbReference type="ARBA" id="ARBA00022692"/>
    </source>
</evidence>
<dbReference type="Pfam" id="PF04239">
    <property type="entry name" value="DUF421"/>
    <property type="match status" value="1"/>
</dbReference>
<keyword evidence="10" id="KW-1185">Reference proteome</keyword>
<evidence type="ECO:0000256" key="3">
    <source>
        <dbReference type="ARBA" id="ARBA00022475"/>
    </source>
</evidence>
<accession>A0A167QKU7</accession>
<dbReference type="InterPro" id="IPR023090">
    <property type="entry name" value="UPF0702_alpha/beta_dom_sf"/>
</dbReference>
<dbReference type="EMBL" id="KV417270">
    <property type="protein sequence ID" value="KZP00031.1"/>
    <property type="molecule type" value="Genomic_DNA"/>
</dbReference>
<gene>
    <name evidence="9" type="ORF">CALVIDRAFT_595456</name>
</gene>
<sequence length="191" mass="21732">MPLLDVTDWWDPGDHQLHPIAVGGCIILTTLIYLRLSSNRTMAPLSIYDWILTVTYGSTLSRIITQPDVTYFRGLLSIFIISVFEHIPSLIEVWVPAAARIFRSKPVCLVFQGTFLEDEARRNRVSKNDILKALRSMGLVSFDECEAAILEETGTFSIIKRFSKEIDQIPEALSNVEGYARRWNQLRTVPC</sequence>
<evidence type="ECO:0000256" key="1">
    <source>
        <dbReference type="ARBA" id="ARBA00004651"/>
    </source>
</evidence>
<dbReference type="GO" id="GO:0005886">
    <property type="term" value="C:plasma membrane"/>
    <property type="evidence" value="ECO:0007669"/>
    <property type="project" value="UniProtKB-SubCell"/>
</dbReference>
<evidence type="ECO:0000256" key="7">
    <source>
        <dbReference type="SAM" id="Phobius"/>
    </source>
</evidence>